<feature type="binding site" evidence="9">
    <location>
        <position position="256"/>
    </location>
    <ligand>
        <name>Zn(2+)</name>
        <dbReference type="ChEBI" id="CHEBI:29105"/>
        <label>1</label>
    </ligand>
</feature>
<keyword evidence="5 9" id="KW-0862">Zinc</keyword>
<feature type="site" description="Histone H3K4me3 binding" evidence="8">
    <location>
        <position position="278"/>
    </location>
</feature>
<feature type="site" description="Histone H3K4me3 binding" evidence="8">
    <location>
        <position position="255"/>
    </location>
</feature>
<evidence type="ECO:0000313" key="16">
    <source>
        <dbReference type="Proteomes" id="UP000790347"/>
    </source>
</evidence>
<dbReference type="EMBL" id="ASGP02000005">
    <property type="protein sequence ID" value="KAH9505854.1"/>
    <property type="molecule type" value="Genomic_DNA"/>
</dbReference>
<name>A0A922L3Z9_DERFA</name>
<dbReference type="CDD" id="cd15586">
    <property type="entry name" value="PHD_ING4_5"/>
    <property type="match status" value="1"/>
</dbReference>
<feature type="binding site" evidence="9">
    <location>
        <position position="283"/>
    </location>
    <ligand>
        <name>Zn(2+)</name>
        <dbReference type="ChEBI" id="CHEBI:29105"/>
        <label>1</label>
    </ligand>
</feature>
<comment type="subunit">
    <text evidence="11">Component of an histone acetyltransferase complex. Interacts with H3K4me3 and to a lesser extent with H3K4me2.</text>
</comment>
<dbReference type="SMART" id="SM00249">
    <property type="entry name" value="PHD"/>
    <property type="match status" value="1"/>
</dbReference>
<feature type="compositionally biased region" description="Low complexity" evidence="13">
    <location>
        <begin position="123"/>
        <end position="138"/>
    </location>
</feature>
<evidence type="ECO:0000256" key="1">
    <source>
        <dbReference type="ARBA" id="ARBA00004123"/>
    </source>
</evidence>
<evidence type="ECO:0000256" key="9">
    <source>
        <dbReference type="PIRSR" id="PIRSR628651-51"/>
    </source>
</evidence>
<evidence type="ECO:0000256" key="13">
    <source>
        <dbReference type="SAM" id="MobiDB-lite"/>
    </source>
</evidence>
<dbReference type="InterPro" id="IPR013083">
    <property type="entry name" value="Znf_RING/FYVE/PHD"/>
</dbReference>
<dbReference type="Pfam" id="PF12998">
    <property type="entry name" value="ING"/>
    <property type="match status" value="1"/>
</dbReference>
<feature type="binding site" evidence="9">
    <location>
        <position position="269"/>
    </location>
    <ligand>
        <name>Zn(2+)</name>
        <dbReference type="ChEBI" id="CHEBI:29105"/>
        <label>2</label>
    </ligand>
</feature>
<sequence length="305" mass="34139">MAGSYLEQFVESIQSLPCDLARNLRLINFLDTRVHEFVNSAEDLSNKYVKDANLLSSNERNEYFNQIMEYMDKAQHLTDEKKELAHQVYNMVDKHIRRLDTELAKFDIELDSQGDDVKDNVPSNSTTITNNQTMNTTQNKKKRTKSSNPSSSSAVATTTTTTTLPSSSSSSLSSTSNTKELKSSSQKHSIDHHLDSGDNNMVQKKRQAIDIQTSLSLSSTSSSSAVMNGGLTTKGKMITSTELMDMEVDPNEPLYCICHQVSFGEMVGCDDPDCQIEWFHFACVGLTSKPKGKWYCPQCTIKRKK</sequence>
<feature type="binding site" evidence="9">
    <location>
        <position position="299"/>
    </location>
    <ligand>
        <name>Zn(2+)</name>
        <dbReference type="ChEBI" id="CHEBI:29105"/>
        <label>2</label>
    </ligand>
</feature>
<evidence type="ECO:0000256" key="7">
    <source>
        <dbReference type="ARBA" id="ARBA00023242"/>
    </source>
</evidence>
<dbReference type="PROSITE" id="PS01359">
    <property type="entry name" value="ZF_PHD_1"/>
    <property type="match status" value="1"/>
</dbReference>
<dbReference type="GO" id="GO:0008270">
    <property type="term" value="F:zinc ion binding"/>
    <property type="evidence" value="ECO:0007669"/>
    <property type="project" value="UniProtKB-KW"/>
</dbReference>
<keyword evidence="12" id="KW-0175">Coiled coil</keyword>
<dbReference type="GO" id="GO:0005634">
    <property type="term" value="C:nucleus"/>
    <property type="evidence" value="ECO:0007669"/>
    <property type="project" value="UniProtKB-SubCell"/>
</dbReference>
<evidence type="ECO:0000256" key="11">
    <source>
        <dbReference type="RuleBase" id="RU361213"/>
    </source>
</evidence>
<feature type="binding site" evidence="9">
    <location>
        <position position="296"/>
    </location>
    <ligand>
        <name>Zn(2+)</name>
        <dbReference type="ChEBI" id="CHEBI:29105"/>
        <label>2</label>
    </ligand>
</feature>
<evidence type="ECO:0000256" key="5">
    <source>
        <dbReference type="ARBA" id="ARBA00022833"/>
    </source>
</evidence>
<comment type="subcellular location">
    <subcellularLocation>
        <location evidence="1 11">Nucleus</location>
    </subcellularLocation>
</comment>
<dbReference type="FunFam" id="3.30.40.10:FF:000016">
    <property type="entry name" value="Inhibitor of growth protein"/>
    <property type="match status" value="1"/>
</dbReference>
<keyword evidence="3 9" id="KW-0479">Metal-binding</keyword>
<evidence type="ECO:0000256" key="4">
    <source>
        <dbReference type="ARBA" id="ARBA00022771"/>
    </source>
</evidence>
<protein>
    <recommendedName>
        <fullName evidence="11">Inhibitor of growth protein</fullName>
    </recommendedName>
</protein>
<evidence type="ECO:0000256" key="8">
    <source>
        <dbReference type="PIRSR" id="PIRSR628651-50"/>
    </source>
</evidence>
<dbReference type="AlphaFoldDB" id="A0A922L3Z9"/>
<feature type="site" description="Histone H3K4me3 binding" evidence="8">
    <location>
        <position position="266"/>
    </location>
</feature>
<feature type="coiled-coil region" evidence="12">
    <location>
        <begin position="60"/>
        <end position="87"/>
    </location>
</feature>
<dbReference type="GO" id="GO:0006325">
    <property type="term" value="P:chromatin organization"/>
    <property type="evidence" value="ECO:0007669"/>
    <property type="project" value="UniProtKB-KW"/>
</dbReference>
<dbReference type="InterPro" id="IPR001965">
    <property type="entry name" value="Znf_PHD"/>
</dbReference>
<proteinExistence type="inferred from homology"/>
<feature type="site" description="Histone H3K4me3 binding" evidence="8">
    <location>
        <position position="270"/>
    </location>
</feature>
<keyword evidence="7 11" id="KW-0539">Nucleus</keyword>
<dbReference type="Gene3D" id="6.10.140.1740">
    <property type="match status" value="1"/>
</dbReference>
<keyword evidence="6 11" id="KW-0156">Chromatin regulator</keyword>
<dbReference type="CDD" id="cd16859">
    <property type="entry name" value="ING_ING4_5"/>
    <property type="match status" value="1"/>
</dbReference>
<comment type="domain">
    <text evidence="11">The PHD-type zinc finger mediates the binding to H3K4me3.</text>
</comment>
<dbReference type="PANTHER" id="PTHR10333">
    <property type="entry name" value="INHIBITOR OF GROWTH PROTEIN"/>
    <property type="match status" value="1"/>
</dbReference>
<comment type="function">
    <text evidence="11">Component of an histone acetyltransferase complex.</text>
</comment>
<evidence type="ECO:0000256" key="3">
    <source>
        <dbReference type="ARBA" id="ARBA00022723"/>
    </source>
</evidence>
<evidence type="ECO:0000313" key="15">
    <source>
        <dbReference type="EMBL" id="KAH9505854.1"/>
    </source>
</evidence>
<evidence type="ECO:0000256" key="2">
    <source>
        <dbReference type="ARBA" id="ARBA00010210"/>
    </source>
</evidence>
<feature type="region of interest" description="Disordered" evidence="13">
    <location>
        <begin position="113"/>
        <end position="199"/>
    </location>
</feature>
<dbReference type="InterPro" id="IPR019787">
    <property type="entry name" value="Znf_PHD-finger"/>
</dbReference>
<organism evidence="15 16">
    <name type="scientific">Dermatophagoides farinae</name>
    <name type="common">American house dust mite</name>
    <dbReference type="NCBI Taxonomy" id="6954"/>
    <lineage>
        <taxon>Eukaryota</taxon>
        <taxon>Metazoa</taxon>
        <taxon>Ecdysozoa</taxon>
        <taxon>Arthropoda</taxon>
        <taxon>Chelicerata</taxon>
        <taxon>Arachnida</taxon>
        <taxon>Acari</taxon>
        <taxon>Acariformes</taxon>
        <taxon>Sarcoptiformes</taxon>
        <taxon>Astigmata</taxon>
        <taxon>Psoroptidia</taxon>
        <taxon>Analgoidea</taxon>
        <taxon>Pyroglyphidae</taxon>
        <taxon>Dermatophagoidinae</taxon>
        <taxon>Dermatophagoides</taxon>
    </lineage>
</organism>
<comment type="similarity">
    <text evidence="2 11">Belongs to the ING family.</text>
</comment>
<reference evidence="15" key="1">
    <citation type="submission" date="2013-05" db="EMBL/GenBank/DDBJ databases">
        <authorList>
            <person name="Yim A.K.Y."/>
            <person name="Chan T.F."/>
            <person name="Ji K.M."/>
            <person name="Liu X.Y."/>
            <person name="Zhou J.W."/>
            <person name="Li R.Q."/>
            <person name="Yang K.Y."/>
            <person name="Li J."/>
            <person name="Li M."/>
            <person name="Law P.T.W."/>
            <person name="Wu Y.L."/>
            <person name="Cai Z.L."/>
            <person name="Qin H."/>
            <person name="Bao Y."/>
            <person name="Leung R.K.K."/>
            <person name="Ng P.K.S."/>
            <person name="Zou J."/>
            <person name="Zhong X.J."/>
            <person name="Ran P.X."/>
            <person name="Zhong N.S."/>
            <person name="Liu Z.G."/>
            <person name="Tsui S.K.W."/>
        </authorList>
    </citation>
    <scope>NUCLEOTIDE SEQUENCE</scope>
    <source>
        <strain evidence="15">Derf</strain>
        <tissue evidence="15">Whole organism</tissue>
    </source>
</reference>
<dbReference type="InterPro" id="IPR028651">
    <property type="entry name" value="ING_fam"/>
</dbReference>
<feature type="binding site" evidence="9">
    <location>
        <position position="258"/>
    </location>
    <ligand>
        <name>Zn(2+)</name>
        <dbReference type="ChEBI" id="CHEBI:29105"/>
        <label>1</label>
    </ligand>
</feature>
<comment type="caution">
    <text evidence="15">The sequence shown here is derived from an EMBL/GenBank/DDBJ whole genome shotgun (WGS) entry which is preliminary data.</text>
</comment>
<evidence type="ECO:0000256" key="6">
    <source>
        <dbReference type="ARBA" id="ARBA00022853"/>
    </source>
</evidence>
<keyword evidence="4 10" id="KW-0863">Zinc-finger</keyword>
<gene>
    <name evidence="15" type="primary">ING4</name>
    <name evidence="15" type="ORF">DERF_010625</name>
</gene>
<feature type="domain" description="PHD-type" evidence="14">
    <location>
        <begin position="253"/>
        <end position="302"/>
    </location>
</feature>
<keyword evidence="16" id="KW-1185">Reference proteome</keyword>
<dbReference type="SUPFAM" id="SSF57903">
    <property type="entry name" value="FYVE/PHD zinc finger"/>
    <property type="match status" value="1"/>
</dbReference>
<feature type="compositionally biased region" description="Low complexity" evidence="13">
    <location>
        <begin position="146"/>
        <end position="178"/>
    </location>
</feature>
<dbReference type="Gene3D" id="3.30.40.10">
    <property type="entry name" value="Zinc/RING finger domain, C3HC4 (zinc finger)"/>
    <property type="match status" value="1"/>
</dbReference>
<evidence type="ECO:0000259" key="14">
    <source>
        <dbReference type="PROSITE" id="PS50016"/>
    </source>
</evidence>
<feature type="binding site" evidence="9">
    <location>
        <position position="274"/>
    </location>
    <ligand>
        <name>Zn(2+)</name>
        <dbReference type="ChEBI" id="CHEBI:29105"/>
        <label>2</label>
    </ligand>
</feature>
<reference evidence="15" key="2">
    <citation type="journal article" date="2022" name="Res Sq">
        <title>Comparative Genomics Reveals Insights into the Divergent Evolution of Astigmatic Mites and Household Pest Adaptations.</title>
        <authorList>
            <person name="Xiong Q."/>
            <person name="Wan A.T.-Y."/>
            <person name="Liu X.-Y."/>
            <person name="Fung C.S.-H."/>
            <person name="Xiao X."/>
            <person name="Malainual N."/>
            <person name="Hou J."/>
            <person name="Wang L."/>
            <person name="Wang M."/>
            <person name="Yang K."/>
            <person name="Cui Y."/>
            <person name="Leung E."/>
            <person name="Nong W."/>
            <person name="Shin S.-K."/>
            <person name="Au S."/>
            <person name="Jeong K.Y."/>
            <person name="Chew F.T."/>
            <person name="Hui J."/>
            <person name="Leung T.F."/>
            <person name="Tungtrongchitr A."/>
            <person name="Zhong N."/>
            <person name="Liu Z."/>
            <person name="Tsui S."/>
        </authorList>
    </citation>
    <scope>NUCLEOTIDE SEQUENCE</scope>
    <source>
        <strain evidence="15">Derf</strain>
        <tissue evidence="15">Whole organism</tissue>
    </source>
</reference>
<evidence type="ECO:0000256" key="12">
    <source>
        <dbReference type="SAM" id="Coils"/>
    </source>
</evidence>
<dbReference type="PROSITE" id="PS50016">
    <property type="entry name" value="ZF_PHD_2"/>
    <property type="match status" value="1"/>
</dbReference>
<dbReference type="Proteomes" id="UP000790347">
    <property type="component" value="Unassembled WGS sequence"/>
</dbReference>
<evidence type="ECO:0000256" key="10">
    <source>
        <dbReference type="PROSITE-ProRule" id="PRU00146"/>
    </source>
</evidence>
<dbReference type="InterPro" id="IPR019786">
    <property type="entry name" value="Zinc_finger_PHD-type_CS"/>
</dbReference>
<dbReference type="InterPro" id="IPR011011">
    <property type="entry name" value="Znf_FYVE_PHD"/>
</dbReference>
<feature type="binding site" evidence="9">
    <location>
        <position position="280"/>
    </location>
    <ligand>
        <name>Zn(2+)</name>
        <dbReference type="ChEBI" id="CHEBI:29105"/>
        <label>1</label>
    </ligand>
</feature>
<accession>A0A922L3Z9</accession>
<dbReference type="SMART" id="SM01408">
    <property type="entry name" value="ING"/>
    <property type="match status" value="1"/>
</dbReference>
<dbReference type="InterPro" id="IPR024610">
    <property type="entry name" value="ING_N_histone-binding"/>
</dbReference>